<comment type="similarity">
    <text evidence="1">Belongs to the OprB family.</text>
</comment>
<accession>A0A2T1GA01</accession>
<dbReference type="NCBIfam" id="NF033921">
    <property type="entry name" value="por_somb"/>
    <property type="match status" value="1"/>
</dbReference>
<dbReference type="GO" id="GO:0016020">
    <property type="term" value="C:membrane"/>
    <property type="evidence" value="ECO:0007669"/>
    <property type="project" value="InterPro"/>
</dbReference>
<evidence type="ECO:0008006" key="4">
    <source>
        <dbReference type="Google" id="ProtNLM"/>
    </source>
</evidence>
<dbReference type="Proteomes" id="UP000238937">
    <property type="component" value="Unassembled WGS sequence"/>
</dbReference>
<name>A0A2T1GA01_9CYAN</name>
<evidence type="ECO:0000256" key="1">
    <source>
        <dbReference type="RuleBase" id="RU363072"/>
    </source>
</evidence>
<dbReference type="Pfam" id="PF04966">
    <property type="entry name" value="OprB"/>
    <property type="match status" value="1"/>
</dbReference>
<dbReference type="EMBL" id="PVWO01000284">
    <property type="protein sequence ID" value="PSB54082.1"/>
    <property type="molecule type" value="Genomic_DNA"/>
</dbReference>
<protein>
    <recommendedName>
        <fullName evidence="4">Porin</fullName>
    </recommendedName>
</protein>
<organism evidence="2 3">
    <name type="scientific">Chamaesiphon polymorphus CCALA 037</name>
    <dbReference type="NCBI Taxonomy" id="2107692"/>
    <lineage>
        <taxon>Bacteria</taxon>
        <taxon>Bacillati</taxon>
        <taxon>Cyanobacteriota</taxon>
        <taxon>Cyanophyceae</taxon>
        <taxon>Gomontiellales</taxon>
        <taxon>Chamaesiphonaceae</taxon>
        <taxon>Chamaesiphon</taxon>
    </lineage>
</organism>
<dbReference type="PANTHER" id="PTHR43308">
    <property type="entry name" value="OUTER MEMBRANE PROTEIN ALPHA-RELATED"/>
    <property type="match status" value="1"/>
</dbReference>
<feature type="chain" id="PRO_5015374935" description="Porin" evidence="1">
    <location>
        <begin position="29"/>
        <end position="532"/>
    </location>
</feature>
<keyword evidence="1" id="KW-0732">Signal</keyword>
<comment type="caution">
    <text evidence="2">The sequence shown here is derived from an EMBL/GenBank/DDBJ whole genome shotgun (WGS) entry which is preliminary data.</text>
</comment>
<dbReference type="AlphaFoldDB" id="A0A2T1GA01"/>
<dbReference type="InterPro" id="IPR007049">
    <property type="entry name" value="Carb-sel_porin_OprB"/>
</dbReference>
<reference evidence="2 3" key="1">
    <citation type="submission" date="2018-03" db="EMBL/GenBank/DDBJ databases">
        <title>The ancient ancestry and fast evolution of plastids.</title>
        <authorList>
            <person name="Moore K.R."/>
            <person name="Magnabosco C."/>
            <person name="Momper L."/>
            <person name="Gold D.A."/>
            <person name="Bosak T."/>
            <person name="Fournier G.P."/>
        </authorList>
    </citation>
    <scope>NUCLEOTIDE SEQUENCE [LARGE SCALE GENOMIC DNA]</scope>
    <source>
        <strain evidence="2 3">CCALA 037</strain>
    </source>
</reference>
<evidence type="ECO:0000313" key="3">
    <source>
        <dbReference type="Proteomes" id="UP000238937"/>
    </source>
</evidence>
<dbReference type="OrthoDB" id="568669at2"/>
<gene>
    <name evidence="2" type="ORF">C7B77_19060</name>
</gene>
<evidence type="ECO:0000313" key="2">
    <source>
        <dbReference type="EMBL" id="PSB54082.1"/>
    </source>
</evidence>
<dbReference type="PANTHER" id="PTHR43308:SF1">
    <property type="entry name" value="OUTER MEMBRANE PROTEIN ALPHA"/>
    <property type="match status" value="1"/>
</dbReference>
<feature type="signal peptide" evidence="1">
    <location>
        <begin position="1"/>
        <end position="28"/>
    </location>
</feature>
<dbReference type="InterPro" id="IPR051465">
    <property type="entry name" value="Cell_Envelope_Struct_Comp"/>
</dbReference>
<dbReference type="RefSeq" id="WP_106308373.1">
    <property type="nucleotide sequence ID" value="NZ_PVWO01000284.1"/>
</dbReference>
<dbReference type="GO" id="GO:0015288">
    <property type="term" value="F:porin activity"/>
    <property type="evidence" value="ECO:0007669"/>
    <property type="project" value="InterPro"/>
</dbReference>
<keyword evidence="3" id="KW-1185">Reference proteome</keyword>
<dbReference type="InterPro" id="IPR047684">
    <property type="entry name" value="Por_som-like"/>
</dbReference>
<dbReference type="GO" id="GO:0008643">
    <property type="term" value="P:carbohydrate transport"/>
    <property type="evidence" value="ECO:0007669"/>
    <property type="project" value="InterPro"/>
</dbReference>
<sequence>MSSAFWKSVLISPVVLSISLLLSTGVMAAPKTATGNANDLILNKASGATPVSIAATEPAASTDDVVSEIVKPTDSSYQALQSIATKYGCEPNLNNKPVSQIEFARGLNVCLNKVEPMLAQQPASVTREDLEVIKRLTQEYRAQLAEIDSRLVNTDKKVAQLQANQFSTTTKLKGEAVFNVASVISGGNNSNIIFADRVRLLFQSSFTGKDILWTRLATGNQPSLGGTFRSPSTTGGQVIETGGNNSVGLDWLAYQFPVANTNVYVAAFNGLQADYAPTYGSNFDDFTGASGALSAFAESSPIYKIGGGSGVGTNIPIAETGLTSVSLGYFAFNANSPANNPPVTGGIFGTDNSLFGQLNFKLSSQLEGGLTYVNSSHNGSIFNGTGVVVGTPLANNLALANSGFNGTSPGGRTTADSFGLALAYKASDKLAFNGFAMTTNARRGGVTDNIWSYGAGISFPDVDGRGSLAGLFVGATPYVGGVGSTPFHFEGFYKYKLSDNLSITPGLIYLTSPDQITNNSALIGVVRTTFLF</sequence>
<proteinExistence type="inferred from homology"/>